<reference evidence="1" key="1">
    <citation type="journal article" date="2020" name="mSystems">
        <title>Genome- and Community-Level Interaction Insights into Carbon Utilization and Element Cycling Functions of Hydrothermarchaeota in Hydrothermal Sediment.</title>
        <authorList>
            <person name="Zhou Z."/>
            <person name="Liu Y."/>
            <person name="Xu W."/>
            <person name="Pan J."/>
            <person name="Luo Z.H."/>
            <person name="Li M."/>
        </authorList>
    </citation>
    <scope>NUCLEOTIDE SEQUENCE [LARGE SCALE GENOMIC DNA]</scope>
    <source>
        <strain evidence="1">SpSt-609</strain>
    </source>
</reference>
<organism evidence="1">
    <name type="scientific">Fervidobacterium thailandense</name>
    <dbReference type="NCBI Taxonomy" id="1008305"/>
    <lineage>
        <taxon>Bacteria</taxon>
        <taxon>Thermotogati</taxon>
        <taxon>Thermotogota</taxon>
        <taxon>Thermotogae</taxon>
        <taxon>Thermotogales</taxon>
        <taxon>Fervidobacteriaceae</taxon>
        <taxon>Fervidobacterium</taxon>
    </lineage>
</organism>
<evidence type="ECO:0008006" key="2">
    <source>
        <dbReference type="Google" id="ProtNLM"/>
    </source>
</evidence>
<comment type="caution">
    <text evidence="1">The sequence shown here is derived from an EMBL/GenBank/DDBJ whole genome shotgun (WGS) entry which is preliminary data.</text>
</comment>
<proteinExistence type="predicted"/>
<dbReference type="AlphaFoldDB" id="A0A7C4CEB6"/>
<protein>
    <recommendedName>
        <fullName evidence="2">Outer membrane protein beta-barrel domain-containing protein</fullName>
    </recommendedName>
</protein>
<evidence type="ECO:0000313" key="1">
    <source>
        <dbReference type="EMBL" id="HGU40482.1"/>
    </source>
</evidence>
<accession>A0A7C4CEB6</accession>
<gene>
    <name evidence="1" type="ORF">ENT77_04700</name>
</gene>
<sequence>MRRSFTVLAFILTVSLFAMELGIGVSYSFSGTLMYFADLNTFPVQKTGPSTKSAFSIIFTTDFSSRYLLGFGGIAKYDINLEFGTVSLYGMGGMIVPVDNFGFDKVTSQVRVGAKYYAGNLVFNAGIYSLFLFDNTKLEGIEFSIGYAF</sequence>
<dbReference type="EMBL" id="DSZY01000022">
    <property type="protein sequence ID" value="HGU40482.1"/>
    <property type="molecule type" value="Genomic_DNA"/>
</dbReference>
<name>A0A7C4CEB6_9BACT</name>